<evidence type="ECO:0000313" key="3">
    <source>
        <dbReference type="Proteomes" id="UP001521150"/>
    </source>
</evidence>
<reference evidence="2 3" key="1">
    <citation type="submission" date="2021-12" db="EMBL/GenBank/DDBJ databases">
        <title>Genome sequence of Kibdelosporangium philippinense ATCC 49844.</title>
        <authorList>
            <person name="Fedorov E.A."/>
            <person name="Omeragic M."/>
            <person name="Shalygina K.F."/>
            <person name="Maclea K.S."/>
        </authorList>
    </citation>
    <scope>NUCLEOTIDE SEQUENCE [LARGE SCALE GENOMIC DNA]</scope>
    <source>
        <strain evidence="2 3">ATCC 49844</strain>
    </source>
</reference>
<keyword evidence="2" id="KW-0378">Hydrolase</keyword>
<dbReference type="EMBL" id="JAJVCN010000003">
    <property type="protein sequence ID" value="MCE7007556.1"/>
    <property type="molecule type" value="Genomic_DNA"/>
</dbReference>
<dbReference type="InterPro" id="IPR002925">
    <property type="entry name" value="Dienelactn_hydro"/>
</dbReference>
<proteinExistence type="predicted"/>
<evidence type="ECO:0000259" key="1">
    <source>
        <dbReference type="Pfam" id="PF01738"/>
    </source>
</evidence>
<dbReference type="InterPro" id="IPR029058">
    <property type="entry name" value="AB_hydrolase_fold"/>
</dbReference>
<dbReference type="PANTHER" id="PTHR46623">
    <property type="entry name" value="CARBOXYMETHYLENEBUTENOLIDASE-RELATED"/>
    <property type="match status" value="1"/>
</dbReference>
<sequence length="244" mass="26485">MMVDVPTKDGIADSYLVVPEGGPRPGVLFFEDAFGLRPRLFEMADRIAAQGYAVLAPNILYRGGPCPQFDLSALQDPDQRGALFGKIMPFIQQLDAAALARDTESYLDFFAAQPGVSAEPVVVVGYCMGGTNALRAIEAFPSRIKAVASFHGGRLATDEADSPHLSVGNITGEAYFAHADQDHSMTADQVKVLEAALDEAGVTYRSEIYEGSPHGWTMADTPMYHEAGEKRHWENLFALLERTS</sequence>
<keyword evidence="3" id="KW-1185">Reference proteome</keyword>
<dbReference type="Gene3D" id="3.40.50.1820">
    <property type="entry name" value="alpha/beta hydrolase"/>
    <property type="match status" value="1"/>
</dbReference>
<dbReference type="InterPro" id="IPR051049">
    <property type="entry name" value="Dienelactone_hydrolase-like"/>
</dbReference>
<feature type="domain" description="Dienelactone hydrolase" evidence="1">
    <location>
        <begin position="13"/>
        <end position="242"/>
    </location>
</feature>
<comment type="caution">
    <text evidence="2">The sequence shown here is derived from an EMBL/GenBank/DDBJ whole genome shotgun (WGS) entry which is preliminary data.</text>
</comment>
<dbReference type="Pfam" id="PF01738">
    <property type="entry name" value="DLH"/>
    <property type="match status" value="1"/>
</dbReference>
<evidence type="ECO:0000313" key="2">
    <source>
        <dbReference type="EMBL" id="MCE7007556.1"/>
    </source>
</evidence>
<dbReference type="Proteomes" id="UP001521150">
    <property type="component" value="Unassembled WGS sequence"/>
</dbReference>
<dbReference type="RefSeq" id="WP_233729147.1">
    <property type="nucleotide sequence ID" value="NZ_JAJVCN010000003.1"/>
</dbReference>
<dbReference type="SUPFAM" id="SSF53474">
    <property type="entry name" value="alpha/beta-Hydrolases"/>
    <property type="match status" value="1"/>
</dbReference>
<gene>
    <name evidence="2" type="ORF">LWC34_32750</name>
</gene>
<name>A0ABS8ZLQ0_9PSEU</name>
<organism evidence="2 3">
    <name type="scientific">Kibdelosporangium philippinense</name>
    <dbReference type="NCBI Taxonomy" id="211113"/>
    <lineage>
        <taxon>Bacteria</taxon>
        <taxon>Bacillati</taxon>
        <taxon>Actinomycetota</taxon>
        <taxon>Actinomycetes</taxon>
        <taxon>Pseudonocardiales</taxon>
        <taxon>Pseudonocardiaceae</taxon>
        <taxon>Kibdelosporangium</taxon>
    </lineage>
</organism>
<dbReference type="GO" id="GO:0016787">
    <property type="term" value="F:hydrolase activity"/>
    <property type="evidence" value="ECO:0007669"/>
    <property type="project" value="UniProtKB-KW"/>
</dbReference>
<accession>A0ABS8ZLQ0</accession>
<protein>
    <submittedName>
        <fullName evidence="2">Dienelactone hydrolase family protein</fullName>
    </submittedName>
</protein>
<dbReference type="PANTHER" id="PTHR46623:SF10">
    <property type="entry name" value="CARBOXYMETHYLENEBUTENOLIDASE HOMOLOG"/>
    <property type="match status" value="1"/>
</dbReference>